<dbReference type="Proteomes" id="UP000217163">
    <property type="component" value="Unassembled WGS sequence"/>
</dbReference>
<organism evidence="1 2">
    <name type="scientific">Pseudomonas avellanae</name>
    <dbReference type="NCBI Taxonomy" id="46257"/>
    <lineage>
        <taxon>Bacteria</taxon>
        <taxon>Pseudomonadati</taxon>
        <taxon>Pseudomonadota</taxon>
        <taxon>Gammaproteobacteria</taxon>
        <taxon>Pseudomonadales</taxon>
        <taxon>Pseudomonadaceae</taxon>
        <taxon>Pseudomonas</taxon>
    </lineage>
</organism>
<dbReference type="InterPro" id="IPR046348">
    <property type="entry name" value="SIS_dom_sf"/>
</dbReference>
<dbReference type="InterPro" id="IPR001672">
    <property type="entry name" value="G6P_Isomerase"/>
</dbReference>
<dbReference type="AlphaFoldDB" id="A0A261WK87"/>
<evidence type="ECO:0000313" key="2">
    <source>
        <dbReference type="Proteomes" id="UP000217163"/>
    </source>
</evidence>
<gene>
    <name evidence="1" type="ORF">CFN58_10660</name>
</gene>
<dbReference type="GO" id="GO:0006096">
    <property type="term" value="P:glycolytic process"/>
    <property type="evidence" value="ECO:0007669"/>
    <property type="project" value="InterPro"/>
</dbReference>
<sequence>MTQTNGFDALHAHAQRLRGAAIPALLAAEPERPTQYARQVGPLYFNFARQKYDRAALDALFAIARERDLSGAFQRLFRGAAVNVTEQRAALHTALRGDL</sequence>
<comment type="caution">
    <text evidence="1">The sequence shown here is derived from an EMBL/GenBank/DDBJ whole genome shotgun (WGS) entry which is preliminary data.</text>
</comment>
<proteinExistence type="predicted"/>
<dbReference type="GO" id="GO:0097367">
    <property type="term" value="F:carbohydrate derivative binding"/>
    <property type="evidence" value="ECO:0007669"/>
    <property type="project" value="InterPro"/>
</dbReference>
<dbReference type="GO" id="GO:0006094">
    <property type="term" value="P:gluconeogenesis"/>
    <property type="evidence" value="ECO:0007669"/>
    <property type="project" value="InterPro"/>
</dbReference>
<evidence type="ECO:0000313" key="1">
    <source>
        <dbReference type="EMBL" id="OZI86611.1"/>
    </source>
</evidence>
<reference evidence="2" key="1">
    <citation type="journal article" date="2016" name="Sci. Rep.">
        <title>Genome analysis of the kiwifruit canker pathogen Pseudomonas syringae pv. actinidiae biovar 5.</title>
        <authorList>
            <person name="Fujikawa T."/>
            <person name="Sawada H."/>
        </authorList>
    </citation>
    <scope>NUCLEOTIDE SEQUENCE [LARGE SCALE GENOMIC DNA]</scope>
    <source>
        <strain evidence="2">MAFF 212061</strain>
    </source>
</reference>
<dbReference type="Pfam" id="PF00342">
    <property type="entry name" value="PGI"/>
    <property type="match status" value="1"/>
</dbReference>
<protein>
    <submittedName>
        <fullName evidence="1">Glucose-6-phosphate isomerase</fullName>
    </submittedName>
</protein>
<dbReference type="GO" id="GO:0004347">
    <property type="term" value="F:glucose-6-phosphate isomerase activity"/>
    <property type="evidence" value="ECO:0007669"/>
    <property type="project" value="InterPro"/>
</dbReference>
<keyword evidence="1" id="KW-0413">Isomerase</keyword>
<dbReference type="PROSITE" id="PS51463">
    <property type="entry name" value="P_GLUCOSE_ISOMERASE_3"/>
    <property type="match status" value="1"/>
</dbReference>
<feature type="non-terminal residue" evidence="1">
    <location>
        <position position="99"/>
    </location>
</feature>
<name>A0A261WK87_9PSED</name>
<dbReference type="SUPFAM" id="SSF53697">
    <property type="entry name" value="SIS domain"/>
    <property type="match status" value="1"/>
</dbReference>
<accession>A0A261WK87</accession>
<dbReference type="Gene3D" id="3.40.50.10490">
    <property type="entry name" value="Glucose-6-phosphate isomerase like protein, domain 1"/>
    <property type="match status" value="1"/>
</dbReference>
<dbReference type="EMBL" id="NKQU01000520">
    <property type="protein sequence ID" value="OZI86611.1"/>
    <property type="molecule type" value="Genomic_DNA"/>
</dbReference>